<organism evidence="2 3">
    <name type="scientific">Actinomadura viridis</name>
    <dbReference type="NCBI Taxonomy" id="58110"/>
    <lineage>
        <taxon>Bacteria</taxon>
        <taxon>Bacillati</taxon>
        <taxon>Actinomycetota</taxon>
        <taxon>Actinomycetes</taxon>
        <taxon>Streptosporangiales</taxon>
        <taxon>Thermomonosporaceae</taxon>
        <taxon>Actinomadura</taxon>
    </lineage>
</organism>
<keyword evidence="3" id="KW-1185">Reference proteome</keyword>
<dbReference type="GO" id="GO:0009898">
    <property type="term" value="C:cytoplasmic side of plasma membrane"/>
    <property type="evidence" value="ECO:0007669"/>
    <property type="project" value="TreeGrafter"/>
</dbReference>
<dbReference type="InterPro" id="IPR059050">
    <property type="entry name" value="Rv3660c_N"/>
</dbReference>
<dbReference type="GO" id="GO:0016887">
    <property type="term" value="F:ATP hydrolysis activity"/>
    <property type="evidence" value="ECO:0007669"/>
    <property type="project" value="TreeGrafter"/>
</dbReference>
<dbReference type="PANTHER" id="PTHR43384:SF11">
    <property type="entry name" value="SEPTUM SITE DETERMINING PROTEIN"/>
    <property type="match status" value="1"/>
</dbReference>
<dbReference type="InterPro" id="IPR022521">
    <property type="entry name" value="Rv3660c"/>
</dbReference>
<name>A0A931DR34_9ACTN</name>
<accession>A0A931DR34</accession>
<proteinExistence type="predicted"/>
<evidence type="ECO:0000259" key="1">
    <source>
        <dbReference type="Pfam" id="PF26563"/>
    </source>
</evidence>
<gene>
    <name evidence="2" type="ORF">IW256_006540</name>
</gene>
<dbReference type="GO" id="GO:0005524">
    <property type="term" value="F:ATP binding"/>
    <property type="evidence" value="ECO:0007669"/>
    <property type="project" value="TreeGrafter"/>
</dbReference>
<dbReference type="Pfam" id="PF06564">
    <property type="entry name" value="CBP_BcsQ"/>
    <property type="match status" value="1"/>
</dbReference>
<dbReference type="Proteomes" id="UP000614047">
    <property type="component" value="Unassembled WGS sequence"/>
</dbReference>
<dbReference type="GO" id="GO:0051782">
    <property type="term" value="P:negative regulation of cell division"/>
    <property type="evidence" value="ECO:0007669"/>
    <property type="project" value="TreeGrafter"/>
</dbReference>
<dbReference type="InterPro" id="IPR050625">
    <property type="entry name" value="ParA/MinD_ATPase"/>
</dbReference>
<dbReference type="PANTHER" id="PTHR43384">
    <property type="entry name" value="SEPTUM SITE-DETERMINING PROTEIN MIND HOMOLOG, CHLOROPLASTIC-RELATED"/>
    <property type="match status" value="1"/>
</dbReference>
<dbReference type="EMBL" id="JADOUA010000001">
    <property type="protein sequence ID" value="MBG6092427.1"/>
    <property type="molecule type" value="Genomic_DNA"/>
</dbReference>
<dbReference type="InterPro" id="IPR027417">
    <property type="entry name" value="P-loop_NTPase"/>
</dbReference>
<dbReference type="Pfam" id="PF26563">
    <property type="entry name" value="Rv3660c_N"/>
    <property type="match status" value="1"/>
</dbReference>
<protein>
    <submittedName>
        <fullName evidence="2">Secretion/DNA translocation related CpaE-like protein</fullName>
    </submittedName>
</protein>
<dbReference type="GO" id="GO:0005829">
    <property type="term" value="C:cytosol"/>
    <property type="evidence" value="ECO:0007669"/>
    <property type="project" value="TreeGrafter"/>
</dbReference>
<dbReference type="AlphaFoldDB" id="A0A931DR34"/>
<comment type="caution">
    <text evidence="2">The sequence shown here is derived from an EMBL/GenBank/DDBJ whole genome shotgun (WGS) entry which is preliminary data.</text>
</comment>
<reference evidence="2" key="1">
    <citation type="submission" date="2020-11" db="EMBL/GenBank/DDBJ databases">
        <title>Sequencing the genomes of 1000 actinobacteria strains.</title>
        <authorList>
            <person name="Klenk H.-P."/>
        </authorList>
    </citation>
    <scope>NUCLEOTIDE SEQUENCE</scope>
    <source>
        <strain evidence="2">DSM 43175</strain>
    </source>
</reference>
<sequence>MTSAAMIATDDPSITDDLLRLAAAADAEIELVRDPDRARQGWPWPPLVIVGADLAEAIAAGSPERRPGVVVVAKGGDTADLYRRAVEVGAQDVVRLPDDETWLIDAMAAAAEPVEGWATTVCVLGAGGGAGASVLSAALGLTASRRGLRTLLVDGDPLGGGLELVLGLEDHEGARWPHFAERRGRLSAGNLYESLPRLGDLSVLSWRHGTAATVVPEATPSLLDAAARAFDLVIVDVPRYQGEIGRSALRAADTTLLLVPAEVRATMAADGLVTALRGEVADIRLVVRGPASGGVTPEVMAEALDLPLGLLDRDRRLPAAIDKGDLTEAVRRGPIADLCGRLLAALEVRSYERQAEAA</sequence>
<evidence type="ECO:0000313" key="2">
    <source>
        <dbReference type="EMBL" id="MBG6092427.1"/>
    </source>
</evidence>
<dbReference type="InterPro" id="IPR017746">
    <property type="entry name" value="Cellulose_synthase_operon_BcsQ"/>
</dbReference>
<dbReference type="SUPFAM" id="SSF52172">
    <property type="entry name" value="CheY-like"/>
    <property type="match status" value="1"/>
</dbReference>
<dbReference type="NCBIfam" id="TIGR03815">
    <property type="entry name" value="CpaE_hom_Actino"/>
    <property type="match status" value="1"/>
</dbReference>
<dbReference type="InterPro" id="IPR011006">
    <property type="entry name" value="CheY-like_superfamily"/>
</dbReference>
<dbReference type="Gene3D" id="3.40.50.300">
    <property type="entry name" value="P-loop containing nucleotide triphosphate hydrolases"/>
    <property type="match status" value="1"/>
</dbReference>
<dbReference type="SUPFAM" id="SSF52540">
    <property type="entry name" value="P-loop containing nucleoside triphosphate hydrolases"/>
    <property type="match status" value="1"/>
</dbReference>
<dbReference type="RefSeq" id="WP_197014615.1">
    <property type="nucleotide sequence ID" value="NZ_BAABES010000012.1"/>
</dbReference>
<evidence type="ECO:0000313" key="3">
    <source>
        <dbReference type="Proteomes" id="UP000614047"/>
    </source>
</evidence>
<feature type="domain" description="Rv3660c-like CheY-like N-terminal" evidence="1">
    <location>
        <begin position="9"/>
        <end position="114"/>
    </location>
</feature>